<dbReference type="InterPro" id="IPR045596">
    <property type="entry name" value="DUF6459"/>
</dbReference>
<organism evidence="1 2">
    <name type="scientific">Arthrobacter alpinus</name>
    <dbReference type="NCBI Taxonomy" id="656366"/>
    <lineage>
        <taxon>Bacteria</taxon>
        <taxon>Bacillati</taxon>
        <taxon>Actinomycetota</taxon>
        <taxon>Actinomycetes</taxon>
        <taxon>Micrococcales</taxon>
        <taxon>Micrococcaceae</taxon>
        <taxon>Arthrobacter</taxon>
    </lineage>
</organism>
<dbReference type="Proteomes" id="UP000062833">
    <property type="component" value="Chromosome"/>
</dbReference>
<sequence>MDTRQVLDLQSSEKDLLAEMSRRISQAALEILSGSRSVQQLARWLDPMCLNALTTRARLHAAACLNENRHPRPGGENGKVQILRHQPIVHSTHVCAVSPGIYETSVVIADKTRFRAIAMRFEETGGVWKVTALQIG</sequence>
<dbReference type="PATRIC" id="fig|656366.3.peg.2349"/>
<evidence type="ECO:0000313" key="1">
    <source>
        <dbReference type="EMBL" id="ALE94170.1"/>
    </source>
</evidence>
<gene>
    <name evidence="1" type="ORF">AOC05_10885</name>
</gene>
<dbReference type="Pfam" id="PF20060">
    <property type="entry name" value="DUF6459"/>
    <property type="match status" value="1"/>
</dbReference>
<dbReference type="AlphaFoldDB" id="A0A0M5LY78"/>
<dbReference type="KEGG" id="aaq:AOC05_10885"/>
<evidence type="ECO:0000313" key="2">
    <source>
        <dbReference type="Proteomes" id="UP000062833"/>
    </source>
</evidence>
<dbReference type="EMBL" id="CP012677">
    <property type="protein sequence ID" value="ALE94170.1"/>
    <property type="molecule type" value="Genomic_DNA"/>
</dbReference>
<accession>A0A0M5LY78</accession>
<name>A0A0M5LY78_9MICC</name>
<keyword evidence="2" id="KW-1185">Reference proteome</keyword>
<reference evidence="2" key="1">
    <citation type="submission" date="2015-09" db="EMBL/GenBank/DDBJ databases">
        <title>Complete genome of Arthrobacter alpinus strain R3.8.</title>
        <authorList>
            <person name="See-Too W.S."/>
            <person name="Chan K.G."/>
        </authorList>
    </citation>
    <scope>NUCLEOTIDE SEQUENCE [LARGE SCALE GENOMIC DNA]</scope>
    <source>
        <strain evidence="2">R3.8</strain>
    </source>
</reference>
<proteinExistence type="predicted"/>
<protein>
    <recommendedName>
        <fullName evidence="3">DUF4440 domain-containing protein</fullName>
    </recommendedName>
</protein>
<evidence type="ECO:0008006" key="3">
    <source>
        <dbReference type="Google" id="ProtNLM"/>
    </source>
</evidence>